<reference evidence="8" key="1">
    <citation type="submission" date="2023-07" db="EMBL/GenBank/DDBJ databases">
        <title>A chromosome-level genome assembly of Lolium multiflorum.</title>
        <authorList>
            <person name="Chen Y."/>
            <person name="Copetti D."/>
            <person name="Kolliker R."/>
            <person name="Studer B."/>
        </authorList>
    </citation>
    <scope>NUCLEOTIDE SEQUENCE</scope>
    <source>
        <strain evidence="8">02402/16</strain>
        <tissue evidence="8">Leaf</tissue>
    </source>
</reference>
<keyword evidence="9" id="KW-1185">Reference proteome</keyword>
<proteinExistence type="inferred from homology"/>
<keyword evidence="3 5" id="KW-0863">Zinc-finger</keyword>
<dbReference type="InterPro" id="IPR031052">
    <property type="entry name" value="FHY3/FAR1"/>
</dbReference>
<evidence type="ECO:0000256" key="4">
    <source>
        <dbReference type="ARBA" id="ARBA00022833"/>
    </source>
</evidence>
<evidence type="ECO:0000256" key="6">
    <source>
        <dbReference type="RuleBase" id="RU367018"/>
    </source>
</evidence>
<evidence type="ECO:0000256" key="1">
    <source>
        <dbReference type="ARBA" id="ARBA00005889"/>
    </source>
</evidence>
<dbReference type="EMBL" id="JAUUTY010000007">
    <property type="protein sequence ID" value="KAK1605625.1"/>
    <property type="molecule type" value="Genomic_DNA"/>
</dbReference>
<dbReference type="SMART" id="SM00575">
    <property type="entry name" value="ZnF_PMZ"/>
    <property type="match status" value="1"/>
</dbReference>
<dbReference type="PANTHER" id="PTHR31669">
    <property type="entry name" value="PROTEIN FAR1-RELATED SEQUENCE 10-RELATED"/>
    <property type="match status" value="1"/>
</dbReference>
<evidence type="ECO:0000256" key="5">
    <source>
        <dbReference type="PROSITE-ProRule" id="PRU00325"/>
    </source>
</evidence>
<dbReference type="Pfam" id="PF04434">
    <property type="entry name" value="SWIM"/>
    <property type="match status" value="1"/>
</dbReference>
<name>A0AAD8QMI5_LOLMU</name>
<evidence type="ECO:0000313" key="8">
    <source>
        <dbReference type="EMBL" id="KAK1605625.1"/>
    </source>
</evidence>
<dbReference type="PANTHER" id="PTHR31669:SF168">
    <property type="entry name" value="PROTEIN FAR1-RELATED SEQUENCE"/>
    <property type="match status" value="1"/>
</dbReference>
<comment type="similarity">
    <text evidence="1 6">Belongs to the FHY3/FAR1 family.</text>
</comment>
<dbReference type="PROSITE" id="PS50966">
    <property type="entry name" value="ZF_SWIM"/>
    <property type="match status" value="1"/>
</dbReference>
<dbReference type="GO" id="GO:0005634">
    <property type="term" value="C:nucleus"/>
    <property type="evidence" value="ECO:0007669"/>
    <property type="project" value="UniProtKB-SubCell"/>
</dbReference>
<dbReference type="InterPro" id="IPR007527">
    <property type="entry name" value="Znf_SWIM"/>
</dbReference>
<dbReference type="InterPro" id="IPR006564">
    <property type="entry name" value="Znf_PMZ"/>
</dbReference>
<dbReference type="AlphaFoldDB" id="A0AAD8QMI5"/>
<keyword evidence="6" id="KW-0539">Nucleus</keyword>
<evidence type="ECO:0000256" key="3">
    <source>
        <dbReference type="ARBA" id="ARBA00022771"/>
    </source>
</evidence>
<dbReference type="GO" id="GO:0008270">
    <property type="term" value="F:zinc ion binding"/>
    <property type="evidence" value="ECO:0007669"/>
    <property type="project" value="UniProtKB-UniRule"/>
</dbReference>
<dbReference type="Proteomes" id="UP001231189">
    <property type="component" value="Unassembled WGS sequence"/>
</dbReference>
<protein>
    <recommendedName>
        <fullName evidence="6">Protein FAR1-RELATED SEQUENCE</fullName>
    </recommendedName>
</protein>
<sequence length="425" mass="47533">MRVAIDAELPKTRHRWCKWHVLRKAKESLGQAYSKNSAFKRELHELLDHLVGVEEFETRWAEIVTGNGLGDNDFLTRAYENREMWAKPYFTDTFCAGMTSTQRSESANHVLKTYIPRSAPMHLFVSQFDRLVTDRIADEGREEHATKQVNYLLRAGVPIERHATIVYTRNLFERFYKELFLSGSFLCVSHEEENKFIVTYARPPSSAVGRREYVVRSDETKMNYWCVCKSFEHSGIPCRHVLKVLVHVGVAELPSGMIKKRWTVSARDGATCIIPGYGEAASSGADAASMHGMLHAAAMELVGMGTTSRQAFELAVDYISNAKAALSAMTVDDPNQGLFDAQNMPVEGTEKLLFDASVAAPPRMTNGSNALGTTPSSTMNLFIHTASMKPLKHVLDSVEDFATVHRFELAQLAAPFNINTYPVVT</sequence>
<keyword evidence="2 6" id="KW-0479">Metal-binding</keyword>
<keyword evidence="4 6" id="KW-0862">Zinc</keyword>
<evidence type="ECO:0000313" key="9">
    <source>
        <dbReference type="Proteomes" id="UP001231189"/>
    </source>
</evidence>
<feature type="domain" description="SWIM-type" evidence="7">
    <location>
        <begin position="213"/>
        <end position="249"/>
    </location>
</feature>
<organism evidence="8 9">
    <name type="scientific">Lolium multiflorum</name>
    <name type="common">Italian ryegrass</name>
    <name type="synonym">Lolium perenne subsp. multiflorum</name>
    <dbReference type="NCBI Taxonomy" id="4521"/>
    <lineage>
        <taxon>Eukaryota</taxon>
        <taxon>Viridiplantae</taxon>
        <taxon>Streptophyta</taxon>
        <taxon>Embryophyta</taxon>
        <taxon>Tracheophyta</taxon>
        <taxon>Spermatophyta</taxon>
        <taxon>Magnoliopsida</taxon>
        <taxon>Liliopsida</taxon>
        <taxon>Poales</taxon>
        <taxon>Poaceae</taxon>
        <taxon>BOP clade</taxon>
        <taxon>Pooideae</taxon>
        <taxon>Poodae</taxon>
        <taxon>Poeae</taxon>
        <taxon>Poeae Chloroplast Group 2 (Poeae type)</taxon>
        <taxon>Loliodinae</taxon>
        <taxon>Loliinae</taxon>
        <taxon>Lolium</taxon>
    </lineage>
</organism>
<evidence type="ECO:0000259" key="7">
    <source>
        <dbReference type="PROSITE" id="PS50966"/>
    </source>
</evidence>
<comment type="function">
    <text evidence="6">Putative transcription activator involved in regulating light control of development.</text>
</comment>
<comment type="caution">
    <text evidence="8">The sequence shown here is derived from an EMBL/GenBank/DDBJ whole genome shotgun (WGS) entry which is preliminary data.</text>
</comment>
<comment type="subcellular location">
    <subcellularLocation>
        <location evidence="6">Nucleus</location>
    </subcellularLocation>
</comment>
<evidence type="ECO:0000256" key="2">
    <source>
        <dbReference type="ARBA" id="ARBA00022723"/>
    </source>
</evidence>
<dbReference type="GO" id="GO:0006355">
    <property type="term" value="P:regulation of DNA-templated transcription"/>
    <property type="evidence" value="ECO:0007669"/>
    <property type="project" value="UniProtKB-UniRule"/>
</dbReference>
<accession>A0AAD8QMI5</accession>
<gene>
    <name evidence="8" type="ORF">QYE76_029298</name>
</gene>